<name>A0ABT1D7K0_9PROT</name>
<dbReference type="InterPro" id="IPR009593">
    <property type="entry name" value="DUF1203"/>
</dbReference>
<sequence length="157" mass="17228">MTRFQCVAIPSATAARWRATGRDDRGLELHRRVVDGPGFPCRHCLQLGEAGEEMLLGSYALPHPLDAYWTPSPIFLHARDCARFEAVEEIAPIVLANALVSVRSYDAAELCLYDLGVVAPGAEVAPLLERALADPRTRWINIHTARPGCLLTAVEKL</sequence>
<gene>
    <name evidence="1" type="ORF">JYK14_15665</name>
</gene>
<dbReference type="EMBL" id="JAFIRR010000098">
    <property type="protein sequence ID" value="MCO6417587.1"/>
    <property type="molecule type" value="Genomic_DNA"/>
</dbReference>
<organism evidence="1 2">
    <name type="scientific">Siccirubricoccus soli</name>
    <dbReference type="NCBI Taxonomy" id="2899147"/>
    <lineage>
        <taxon>Bacteria</taxon>
        <taxon>Pseudomonadati</taxon>
        <taxon>Pseudomonadota</taxon>
        <taxon>Alphaproteobacteria</taxon>
        <taxon>Acetobacterales</taxon>
        <taxon>Roseomonadaceae</taxon>
        <taxon>Siccirubricoccus</taxon>
    </lineage>
</organism>
<dbReference type="RefSeq" id="WP_252954225.1">
    <property type="nucleotide sequence ID" value="NZ_JAFIRR010000098.1"/>
</dbReference>
<evidence type="ECO:0000313" key="2">
    <source>
        <dbReference type="Proteomes" id="UP001523392"/>
    </source>
</evidence>
<reference evidence="1 2" key="1">
    <citation type="submission" date="2021-12" db="EMBL/GenBank/DDBJ databases">
        <title>Siccirubricoccus leaddurans sp. nov., a high concentration Zn2+ tolerance bacterium.</title>
        <authorList>
            <person name="Cao Y."/>
        </authorList>
    </citation>
    <scope>NUCLEOTIDE SEQUENCE [LARGE SCALE GENOMIC DNA]</scope>
    <source>
        <strain evidence="1 2">KC 17139</strain>
    </source>
</reference>
<comment type="caution">
    <text evidence="1">The sequence shown here is derived from an EMBL/GenBank/DDBJ whole genome shotgun (WGS) entry which is preliminary data.</text>
</comment>
<dbReference type="Proteomes" id="UP001523392">
    <property type="component" value="Unassembled WGS sequence"/>
</dbReference>
<proteinExistence type="predicted"/>
<dbReference type="PIRSF" id="PIRSF034110">
    <property type="entry name" value="DUF1203"/>
    <property type="match status" value="1"/>
</dbReference>
<keyword evidence="2" id="KW-1185">Reference proteome</keyword>
<evidence type="ECO:0000313" key="1">
    <source>
        <dbReference type="EMBL" id="MCO6417587.1"/>
    </source>
</evidence>
<dbReference type="Pfam" id="PF06718">
    <property type="entry name" value="DUF1203"/>
    <property type="match status" value="1"/>
</dbReference>
<protein>
    <submittedName>
        <fullName evidence="1">DUF1203 domain-containing protein</fullName>
    </submittedName>
</protein>
<accession>A0ABT1D7K0</accession>